<accession>A0ABD1NUT6</accession>
<dbReference type="Gene3D" id="2.40.50.140">
    <property type="entry name" value="Nucleic acid-binding proteins"/>
    <property type="match status" value="1"/>
</dbReference>
<sequence>MTQNLLPPGYGGDGKGGMFSSINDRNMVVLAGAGAIVAVTAATEAVNSPQVFILIYSLIPSLIYEIEVNNGDIQISSSIFGSINLRYHVGKEKFHILIKDLELHQKELTIKMQVMRKETIETYENRNGPLNIMKLILMDEDREDSKEVHVHLHGGIKGQAVATLALHNKPSATD</sequence>
<name>A0ABD1NUT6_9LAMI</name>
<dbReference type="AlphaFoldDB" id="A0ABD1NUT6"/>
<proteinExistence type="predicted"/>
<keyword evidence="2" id="KW-1185">Reference proteome</keyword>
<evidence type="ECO:0000313" key="1">
    <source>
        <dbReference type="EMBL" id="KAL2455373.1"/>
    </source>
</evidence>
<dbReference type="InterPro" id="IPR012340">
    <property type="entry name" value="NA-bd_OB-fold"/>
</dbReference>
<organism evidence="1 2">
    <name type="scientific">Forsythia ovata</name>
    <dbReference type="NCBI Taxonomy" id="205694"/>
    <lineage>
        <taxon>Eukaryota</taxon>
        <taxon>Viridiplantae</taxon>
        <taxon>Streptophyta</taxon>
        <taxon>Embryophyta</taxon>
        <taxon>Tracheophyta</taxon>
        <taxon>Spermatophyta</taxon>
        <taxon>Magnoliopsida</taxon>
        <taxon>eudicotyledons</taxon>
        <taxon>Gunneridae</taxon>
        <taxon>Pentapetalae</taxon>
        <taxon>asterids</taxon>
        <taxon>lamiids</taxon>
        <taxon>Lamiales</taxon>
        <taxon>Oleaceae</taxon>
        <taxon>Forsythieae</taxon>
        <taxon>Forsythia</taxon>
    </lineage>
</organism>
<reference evidence="2" key="1">
    <citation type="submission" date="2024-07" db="EMBL/GenBank/DDBJ databases">
        <title>Two chromosome-level genome assemblies of Korean endemic species Abeliophyllum distichum and Forsythia ovata (Oleaceae).</title>
        <authorList>
            <person name="Jang H."/>
        </authorList>
    </citation>
    <scope>NUCLEOTIDE SEQUENCE [LARGE SCALE GENOMIC DNA]</scope>
</reference>
<dbReference type="Proteomes" id="UP001604277">
    <property type="component" value="Unassembled WGS sequence"/>
</dbReference>
<evidence type="ECO:0000313" key="2">
    <source>
        <dbReference type="Proteomes" id="UP001604277"/>
    </source>
</evidence>
<protein>
    <submittedName>
        <fullName evidence="1">Uncharacterized protein</fullName>
    </submittedName>
</protein>
<comment type="caution">
    <text evidence="1">The sequence shown here is derived from an EMBL/GenBank/DDBJ whole genome shotgun (WGS) entry which is preliminary data.</text>
</comment>
<gene>
    <name evidence="1" type="ORF">Fot_57587</name>
</gene>
<dbReference type="EMBL" id="JBFOLJ010000118">
    <property type="protein sequence ID" value="KAL2455373.1"/>
    <property type="molecule type" value="Genomic_DNA"/>
</dbReference>